<evidence type="ECO:0000256" key="1">
    <source>
        <dbReference type="SAM" id="Phobius"/>
    </source>
</evidence>
<gene>
    <name evidence="2" type="ORF">T07_10589</name>
</gene>
<evidence type="ECO:0000313" key="3">
    <source>
        <dbReference type="Proteomes" id="UP000054630"/>
    </source>
</evidence>
<organism evidence="2 3">
    <name type="scientific">Trichinella nelsoni</name>
    <dbReference type="NCBI Taxonomy" id="6336"/>
    <lineage>
        <taxon>Eukaryota</taxon>
        <taxon>Metazoa</taxon>
        <taxon>Ecdysozoa</taxon>
        <taxon>Nematoda</taxon>
        <taxon>Enoplea</taxon>
        <taxon>Dorylaimia</taxon>
        <taxon>Trichinellida</taxon>
        <taxon>Trichinellidae</taxon>
        <taxon>Trichinella</taxon>
    </lineage>
</organism>
<dbReference type="AlphaFoldDB" id="A0A0V0SLM1"/>
<keyword evidence="1" id="KW-0812">Transmembrane</keyword>
<keyword evidence="1" id="KW-1133">Transmembrane helix</keyword>
<name>A0A0V0SLM1_9BILA</name>
<dbReference type="EMBL" id="JYDL01000002">
    <property type="protein sequence ID" value="KRX27760.1"/>
    <property type="molecule type" value="Genomic_DNA"/>
</dbReference>
<reference evidence="2 3" key="1">
    <citation type="submission" date="2015-01" db="EMBL/GenBank/DDBJ databases">
        <title>Evolution of Trichinella species and genotypes.</title>
        <authorList>
            <person name="Korhonen P.K."/>
            <person name="Edoardo P."/>
            <person name="Giuseppe L.R."/>
            <person name="Gasser R.B."/>
        </authorList>
    </citation>
    <scope>NUCLEOTIDE SEQUENCE [LARGE SCALE GENOMIC DNA]</scope>
    <source>
        <strain evidence="2">ISS37</strain>
    </source>
</reference>
<keyword evidence="1" id="KW-0472">Membrane</keyword>
<dbReference type="Proteomes" id="UP000054630">
    <property type="component" value="Unassembled WGS sequence"/>
</dbReference>
<proteinExistence type="predicted"/>
<keyword evidence="3" id="KW-1185">Reference proteome</keyword>
<evidence type="ECO:0000313" key="2">
    <source>
        <dbReference type="EMBL" id="KRX27760.1"/>
    </source>
</evidence>
<comment type="caution">
    <text evidence="2">The sequence shown here is derived from an EMBL/GenBank/DDBJ whole genome shotgun (WGS) entry which is preliminary data.</text>
</comment>
<accession>A0A0V0SLM1</accession>
<protein>
    <submittedName>
        <fullName evidence="2">Uncharacterized protein</fullName>
    </submittedName>
</protein>
<feature type="transmembrane region" description="Helical" evidence="1">
    <location>
        <begin position="30"/>
        <end position="51"/>
    </location>
</feature>
<sequence length="79" mass="9310">MNWQDVLNALRCNILEYFISILEILSHMDAVVLILFLHTSFLLLLPATPVIRRDSLLMNRSTETRVFNELILRQRKDVL</sequence>